<dbReference type="GO" id="GO:0000981">
    <property type="term" value="F:DNA-binding transcription factor activity, RNA polymerase II-specific"/>
    <property type="evidence" value="ECO:0007669"/>
    <property type="project" value="TreeGrafter"/>
</dbReference>
<dbReference type="PROSITE" id="PS51507">
    <property type="entry name" value="IRF_2"/>
    <property type="match status" value="1"/>
</dbReference>
<feature type="region of interest" description="Disordered" evidence="7">
    <location>
        <begin position="189"/>
        <end position="229"/>
    </location>
</feature>
<dbReference type="Proteomes" id="UP001066276">
    <property type="component" value="Chromosome 6"/>
</dbReference>
<keyword evidence="2" id="KW-0805">Transcription regulation</keyword>
<evidence type="ECO:0000256" key="5">
    <source>
        <dbReference type="ARBA" id="ARBA00023163"/>
    </source>
</evidence>
<dbReference type="GO" id="GO:0045944">
    <property type="term" value="P:positive regulation of transcription by RNA polymerase II"/>
    <property type="evidence" value="ECO:0007669"/>
    <property type="project" value="UniProtKB-ARBA"/>
</dbReference>
<dbReference type="PANTHER" id="PTHR11949:SF26">
    <property type="entry name" value="INTERFERON REGULATORY FACTOR 9"/>
    <property type="match status" value="1"/>
</dbReference>
<dbReference type="AlphaFoldDB" id="A0AAV7QF53"/>
<sequence length="458" mass="51135">MKPVLSKMHFSAEDELQEKTLSRMAAGCVRSTRKLKQWMIEQVDSGKYPGLAWDDPDHTCFRIPWKHGGKQDFRQDEDAAIFKAWAIFKNKYKAGDKMEAAIWKTRLRCALNKSPEFAEVPECSQLDISEPYKVYRLVPPGEQSAKEASSSRKRKVKEETRDVSSDDEVKPKRASIIICMEAEVESTPTVSSSLYPEDSGIGSASNSPQGSSGSPQMIPDSPQRSPDSQQEITLNLVASDTADTTLMLEEGIFAMRVTIFYGGQLVLQKDILSGDCKISSARPSLVTSGMERIFLPPTDTISDPARRGSTQDLLTFLEKGLMLASNPQGIFVQHFCQRHIFWTGPCAPQSGMSNKLEKGAHVKVFDTNQFLNELLLYQNCQGPRPKFQVMLCFGEEISEGDRREDKLITVQVEQMLAMQQLTQEVSDSFSSSITLFPNPESEELLFQSTAESVLLSLS</sequence>
<evidence type="ECO:0000256" key="1">
    <source>
        <dbReference type="ARBA" id="ARBA00004123"/>
    </source>
</evidence>
<dbReference type="InterPro" id="IPR036388">
    <property type="entry name" value="WH-like_DNA-bd_sf"/>
</dbReference>
<dbReference type="GO" id="GO:0005634">
    <property type="term" value="C:nucleus"/>
    <property type="evidence" value="ECO:0007669"/>
    <property type="project" value="UniProtKB-SubCell"/>
</dbReference>
<evidence type="ECO:0000256" key="4">
    <source>
        <dbReference type="ARBA" id="ARBA00023159"/>
    </source>
</evidence>
<dbReference type="PRINTS" id="PR00267">
    <property type="entry name" value="INTFRNREGFCT"/>
</dbReference>
<dbReference type="InterPro" id="IPR008984">
    <property type="entry name" value="SMAD_FHA_dom_sf"/>
</dbReference>
<name>A0AAV7QF53_PLEWA</name>
<dbReference type="SMART" id="SM01243">
    <property type="entry name" value="IRF-3"/>
    <property type="match status" value="1"/>
</dbReference>
<reference evidence="9" key="1">
    <citation type="journal article" date="2022" name="bioRxiv">
        <title>Sequencing and chromosome-scale assembly of the giantPleurodeles waltlgenome.</title>
        <authorList>
            <person name="Brown T."/>
            <person name="Elewa A."/>
            <person name="Iarovenko S."/>
            <person name="Subramanian E."/>
            <person name="Araus A.J."/>
            <person name="Petzold A."/>
            <person name="Susuki M."/>
            <person name="Suzuki K.-i.T."/>
            <person name="Hayashi T."/>
            <person name="Toyoda A."/>
            <person name="Oliveira C."/>
            <person name="Osipova E."/>
            <person name="Leigh N.D."/>
            <person name="Simon A."/>
            <person name="Yun M.H."/>
        </authorList>
    </citation>
    <scope>NUCLEOTIDE SEQUENCE</scope>
    <source>
        <strain evidence="9">20211129_DDA</strain>
        <tissue evidence="9">Liver</tissue>
    </source>
</reference>
<keyword evidence="6" id="KW-0539">Nucleus</keyword>
<protein>
    <recommendedName>
        <fullName evidence="8">IRF tryptophan pentad repeat domain-containing protein</fullName>
    </recommendedName>
</protein>
<dbReference type="Pfam" id="PF00605">
    <property type="entry name" value="IRF"/>
    <property type="match status" value="1"/>
</dbReference>
<dbReference type="Gene3D" id="1.10.10.10">
    <property type="entry name" value="Winged helix-like DNA-binding domain superfamily/Winged helix DNA-binding domain"/>
    <property type="match status" value="1"/>
</dbReference>
<evidence type="ECO:0000313" key="10">
    <source>
        <dbReference type="Proteomes" id="UP001066276"/>
    </source>
</evidence>
<comment type="subcellular location">
    <subcellularLocation>
        <location evidence="1">Nucleus</location>
    </subcellularLocation>
</comment>
<feature type="region of interest" description="Disordered" evidence="7">
    <location>
        <begin position="139"/>
        <end position="168"/>
    </location>
</feature>
<evidence type="ECO:0000259" key="8">
    <source>
        <dbReference type="PROSITE" id="PS51507"/>
    </source>
</evidence>
<dbReference type="InterPro" id="IPR019471">
    <property type="entry name" value="Interferon_reg_factor-3"/>
</dbReference>
<dbReference type="PANTHER" id="PTHR11949">
    <property type="entry name" value="INTERFERON REGULATORY FACTOR"/>
    <property type="match status" value="1"/>
</dbReference>
<dbReference type="InterPro" id="IPR019817">
    <property type="entry name" value="Interferon_reg_fac_CS"/>
</dbReference>
<dbReference type="InterPro" id="IPR017855">
    <property type="entry name" value="SMAD-like_dom_sf"/>
</dbReference>
<organism evidence="9 10">
    <name type="scientific">Pleurodeles waltl</name>
    <name type="common">Iberian ribbed newt</name>
    <dbReference type="NCBI Taxonomy" id="8319"/>
    <lineage>
        <taxon>Eukaryota</taxon>
        <taxon>Metazoa</taxon>
        <taxon>Chordata</taxon>
        <taxon>Craniata</taxon>
        <taxon>Vertebrata</taxon>
        <taxon>Euteleostomi</taxon>
        <taxon>Amphibia</taxon>
        <taxon>Batrachia</taxon>
        <taxon>Caudata</taxon>
        <taxon>Salamandroidea</taxon>
        <taxon>Salamandridae</taxon>
        <taxon>Pleurodelinae</taxon>
        <taxon>Pleurodeles</taxon>
    </lineage>
</organism>
<dbReference type="Pfam" id="PF10401">
    <property type="entry name" value="IRF-3"/>
    <property type="match status" value="1"/>
</dbReference>
<dbReference type="GO" id="GO:0000978">
    <property type="term" value="F:RNA polymerase II cis-regulatory region sequence-specific DNA binding"/>
    <property type="evidence" value="ECO:0007669"/>
    <property type="project" value="TreeGrafter"/>
</dbReference>
<proteinExistence type="predicted"/>
<keyword evidence="3" id="KW-0238">DNA-binding</keyword>
<dbReference type="SUPFAM" id="SSF49879">
    <property type="entry name" value="SMAD/FHA domain"/>
    <property type="match status" value="1"/>
</dbReference>
<dbReference type="GO" id="GO:0002376">
    <property type="term" value="P:immune system process"/>
    <property type="evidence" value="ECO:0007669"/>
    <property type="project" value="TreeGrafter"/>
</dbReference>
<dbReference type="InterPro" id="IPR001346">
    <property type="entry name" value="Interferon_reg_fact_DNA-bd_dom"/>
</dbReference>
<dbReference type="PROSITE" id="PS00601">
    <property type="entry name" value="IRF_1"/>
    <property type="match status" value="1"/>
</dbReference>
<dbReference type="FunFam" id="1.10.10.10:FF:000041">
    <property type="entry name" value="Interferon regulatory factor 4"/>
    <property type="match status" value="1"/>
</dbReference>
<keyword evidence="4" id="KW-0010">Activator</keyword>
<evidence type="ECO:0000313" key="9">
    <source>
        <dbReference type="EMBL" id="KAJ1137118.1"/>
    </source>
</evidence>
<evidence type="ECO:0000256" key="3">
    <source>
        <dbReference type="ARBA" id="ARBA00023125"/>
    </source>
</evidence>
<evidence type="ECO:0000256" key="6">
    <source>
        <dbReference type="ARBA" id="ARBA00023242"/>
    </source>
</evidence>
<dbReference type="Gene3D" id="2.60.200.10">
    <property type="match status" value="1"/>
</dbReference>
<dbReference type="SUPFAM" id="SSF46785">
    <property type="entry name" value="Winged helix' DNA-binding domain"/>
    <property type="match status" value="1"/>
</dbReference>
<dbReference type="InterPro" id="IPR036390">
    <property type="entry name" value="WH_DNA-bd_sf"/>
</dbReference>
<dbReference type="CDD" id="cd00103">
    <property type="entry name" value="IRF"/>
    <property type="match status" value="1"/>
</dbReference>
<accession>A0AAV7QF53</accession>
<keyword evidence="5" id="KW-0804">Transcription</keyword>
<feature type="compositionally biased region" description="Low complexity" evidence="7">
    <location>
        <begin position="202"/>
        <end position="216"/>
    </location>
</feature>
<comment type="caution">
    <text evidence="9">The sequence shown here is derived from an EMBL/GenBank/DDBJ whole genome shotgun (WGS) entry which is preliminary data.</text>
</comment>
<evidence type="ECO:0000256" key="7">
    <source>
        <dbReference type="SAM" id="MobiDB-lite"/>
    </source>
</evidence>
<dbReference type="EMBL" id="JANPWB010000010">
    <property type="protein sequence ID" value="KAJ1137118.1"/>
    <property type="molecule type" value="Genomic_DNA"/>
</dbReference>
<feature type="compositionally biased region" description="Basic and acidic residues" evidence="7">
    <location>
        <begin position="156"/>
        <end position="168"/>
    </location>
</feature>
<evidence type="ECO:0000256" key="2">
    <source>
        <dbReference type="ARBA" id="ARBA00023015"/>
    </source>
</evidence>
<dbReference type="SMART" id="SM00348">
    <property type="entry name" value="IRF"/>
    <property type="match status" value="1"/>
</dbReference>
<gene>
    <name evidence="9" type="ORF">NDU88_003531</name>
</gene>
<keyword evidence="10" id="KW-1185">Reference proteome</keyword>
<feature type="domain" description="IRF tryptophan pentad repeat" evidence="8">
    <location>
        <begin position="32"/>
        <end position="139"/>
    </location>
</feature>